<accession>A0A1F6CT95</accession>
<name>A0A1F6CT95_HANXR</name>
<comment type="caution">
    <text evidence="2">The sequence shown here is derived from an EMBL/GenBank/DDBJ whole genome shotgun (WGS) entry which is preliminary data.</text>
</comment>
<dbReference type="SUPFAM" id="SSF52540">
    <property type="entry name" value="P-loop containing nucleoside triphosphate hydrolases"/>
    <property type="match status" value="1"/>
</dbReference>
<dbReference type="InterPro" id="IPR027417">
    <property type="entry name" value="P-loop_NTPase"/>
</dbReference>
<reference evidence="2 3" key="1">
    <citation type="journal article" date="2016" name="Nat. Commun.">
        <title>Thousands of microbial genomes shed light on interconnected biogeochemical processes in an aquifer system.</title>
        <authorList>
            <person name="Anantharaman K."/>
            <person name="Brown C.T."/>
            <person name="Hug L.A."/>
            <person name="Sharon I."/>
            <person name="Castelle C.J."/>
            <person name="Probst A.J."/>
            <person name="Thomas B.C."/>
            <person name="Singh A."/>
            <person name="Wilkins M.J."/>
            <person name="Karaoz U."/>
            <person name="Brodie E.L."/>
            <person name="Williams K.H."/>
            <person name="Hubbard S.S."/>
            <person name="Banfield J.F."/>
        </authorList>
    </citation>
    <scope>NUCLEOTIDE SEQUENCE [LARGE SCALE GENOMIC DNA]</scope>
    <source>
        <strain evidence="3">RIFCSPLOWO2_12_FULL_64_10</strain>
    </source>
</reference>
<sequence length="868" mass="97601">MSYSDLLKPRRDVLSEDGIEGIIDFENLKDPRKRKIEARPADFFALTYPTADARRVIETVHRRFSGDRDAPGLFLFEGLKGSGKSHLLVMVYHLFKNRPAGQDWLGRHNLKCDVPQDAVVVINKLTDLPLHSIWDFIFEALTGKPPQRTGLQPGLDEMKAALGDRFLILVLDELERGIQGISNPAIQTQNVAFLQMLSEWSSRENRVTLFASIYSDQVEPGSTLKRVPSCRIRFEHASDKDRVVLHRLFENYLDLKPEACRPVIDSYLSAWRRHGAVQTDDFTERFSESFPFSPDVLEVILDRVPARGGFQNLRGALGFLTRLVKLTHQRADMITPAHADLSDQVVTVLLSDLDPAGDLIRRARDNMKELESYPLVNGLGATAMLYTLSGSGRDRGATREHLLRAVSTPATDINEFERALLALQRYGSYFHVQEGRYFFDRDEQPNAKVELRSLLVPEERARDLIRRLWGEDLFREPVSAVVLTDVEKTKEALGEMEKGRLRFVLSPRRLNAEERHLLYHGLDERNQVILLEPRDPQFDALANRDLLKWAQRALAAEDLKPTAQDASRKEEYDRIGRDDRKNISDALKRAGLVYVRVEKYGNNPSEDVFEEENLGNSITKENVIEKLGQLFPVQYLAEHLMPRLSELRGVSVKDVNHDYRNILGFPVPTHQNSVSRAIRVLCRERHLGVRHQSGNFCGQEPALTDTELSNATLDAPFERPRPDQPPTPGPRPEPPQPTPGAQPPGPVPPPVPPRTEYSEIVIPSQRGPGALRQQLASRLQQIDGVRISRVRFTIFLESASGDLSALPQALRGNLSGAGSLMAEVTITKEEVGGKGDVEQIAERLPNFPGASYGARLDIVVPASVENEG</sequence>
<dbReference type="Proteomes" id="UP000178606">
    <property type="component" value="Unassembled WGS sequence"/>
</dbReference>
<dbReference type="EMBL" id="MFKF01000146">
    <property type="protein sequence ID" value="OGG52290.1"/>
    <property type="molecule type" value="Genomic_DNA"/>
</dbReference>
<evidence type="ECO:0000313" key="2">
    <source>
        <dbReference type="EMBL" id="OGG52290.1"/>
    </source>
</evidence>
<organism evidence="2 3">
    <name type="scientific">Handelsmanbacteria sp. (strain RIFCSPLOWO2_12_FULL_64_10)</name>
    <dbReference type="NCBI Taxonomy" id="1817868"/>
    <lineage>
        <taxon>Bacteria</taxon>
        <taxon>Candidatus Handelsmaniibacteriota</taxon>
    </lineage>
</organism>
<evidence type="ECO:0000313" key="3">
    <source>
        <dbReference type="Proteomes" id="UP000178606"/>
    </source>
</evidence>
<feature type="region of interest" description="Disordered" evidence="1">
    <location>
        <begin position="714"/>
        <end position="756"/>
    </location>
</feature>
<dbReference type="AlphaFoldDB" id="A0A1F6CT95"/>
<protein>
    <submittedName>
        <fullName evidence="2">Uncharacterized protein</fullName>
    </submittedName>
</protein>
<evidence type="ECO:0000256" key="1">
    <source>
        <dbReference type="SAM" id="MobiDB-lite"/>
    </source>
</evidence>
<feature type="compositionally biased region" description="Pro residues" evidence="1">
    <location>
        <begin position="723"/>
        <end position="753"/>
    </location>
</feature>
<gene>
    <name evidence="2" type="ORF">A3F84_28950</name>
</gene>
<proteinExistence type="predicted"/>